<comment type="function">
    <text evidence="4">Probable oxidoreductase that may play a role as regulator of mitochondrial function.</text>
</comment>
<dbReference type="GO" id="GO:0007264">
    <property type="term" value="P:small GTPase-mediated signal transduction"/>
    <property type="evidence" value="ECO:0007669"/>
    <property type="project" value="InterPro"/>
</dbReference>
<comment type="similarity">
    <text evidence="3">Belongs to the carotenoid/retinoid oxidoreductase family.</text>
</comment>
<comment type="similarity">
    <text evidence="2">Belongs to the Rab GDI family.</text>
</comment>
<dbReference type="SUPFAM" id="SSF51905">
    <property type="entry name" value="FAD/NAD(P)-binding domain"/>
    <property type="match status" value="1"/>
</dbReference>
<dbReference type="PANTHER" id="PTHR10668">
    <property type="entry name" value="PHYTOENE DEHYDROGENASE"/>
    <property type="match status" value="1"/>
</dbReference>
<dbReference type="InterPro" id="IPR002937">
    <property type="entry name" value="Amino_oxidase"/>
</dbReference>
<keyword evidence="9" id="KW-1185">Reference proteome</keyword>
<dbReference type="AlphaFoldDB" id="A0A9P9L8L4"/>
<evidence type="ECO:0000256" key="2">
    <source>
        <dbReference type="ARBA" id="ARBA00005593"/>
    </source>
</evidence>
<dbReference type="PRINTS" id="PR00891">
    <property type="entry name" value="RABGDIREP"/>
</dbReference>
<evidence type="ECO:0000256" key="1">
    <source>
        <dbReference type="ARBA" id="ARBA00004305"/>
    </source>
</evidence>
<dbReference type="GO" id="GO:0005092">
    <property type="term" value="F:GDP-dissociation inhibitor activity"/>
    <property type="evidence" value="ECO:0007669"/>
    <property type="project" value="InterPro"/>
</dbReference>
<dbReference type="PANTHER" id="PTHR10668:SF103">
    <property type="entry name" value="PYRIDINE NUCLEOTIDE-DISULFIDE OXIDOREDUCTASE DOMAIN-CONTAINING PROTEIN 2"/>
    <property type="match status" value="1"/>
</dbReference>
<sequence>MNNDFSKIGRLTSSSEPEFDVIVVGSGHNGLLAAAYLAKAGKKVLVLERQSYPGGGVASLPMAEPGYTSERHSAIHQMIMGNPLITDDELQLQSKYGLQYLPLEPAYAIIFQDGVLPLYQDTKRTAEAIAAVSNREEGEAYQRFAKLAAKITKLIMPGMFVPPATTPPDLSGHPDVAAALESSAKCSSLDIVNEYFKDPTVRVAILRFVTEIQLAHPKTPGTGLMAYLGVGLMTLYGLAVPRGGGSAFTAAVSRCLEVYGGELRLNTEVIKVITENGRAVGVRTRAGEIRARECVVAQIHPHVLGRLVDGIDPAIITAASKTKLSEYSLVVVHAALEKPLNFKAGGVANRVVMNTICPGSVEELLKSYDTMDKGEIPDIIMTGASAVNVADPSRAPPGKSILHAVVMVRAEHARVGFQGWDEVKDEVAQKFFRYLSGYLVDFTPEQVRAYHVVTPKDHQDDTPSFQGGDICGLSMSSDQMGPLRPTPELAQYRVPGVKGLYLAGPFMHPGGGVWGGGRPVAMRVMEDMGIDFDAAIKTDRTKASHL</sequence>
<dbReference type="InterPro" id="IPR036188">
    <property type="entry name" value="FAD/NAD-bd_sf"/>
</dbReference>
<comment type="subunit">
    <text evidence="5">Interacts with COX5B; this interaction may contribute to localize PYROXD2 to the inner face of the inner mitochondrial membrane.</text>
</comment>
<protein>
    <recommendedName>
        <fullName evidence="6">Pyridine nucleotide-disulfide oxidoreductase domain-containing protein 2</fullName>
    </recommendedName>
</protein>
<feature type="domain" description="Amine oxidase" evidence="7">
    <location>
        <begin position="30"/>
        <end position="511"/>
    </location>
</feature>
<dbReference type="Pfam" id="PF01593">
    <property type="entry name" value="Amino_oxidase"/>
    <property type="match status" value="1"/>
</dbReference>
<dbReference type="Gene3D" id="3.50.50.60">
    <property type="entry name" value="FAD/NAD(P)-binding domain"/>
    <property type="match status" value="2"/>
</dbReference>
<evidence type="ECO:0000256" key="6">
    <source>
        <dbReference type="ARBA" id="ARBA00040298"/>
    </source>
</evidence>
<evidence type="ECO:0000313" key="9">
    <source>
        <dbReference type="Proteomes" id="UP000736672"/>
    </source>
</evidence>
<evidence type="ECO:0000313" key="8">
    <source>
        <dbReference type="EMBL" id="KAH7276197.1"/>
    </source>
</evidence>
<dbReference type="GO" id="GO:0016491">
    <property type="term" value="F:oxidoreductase activity"/>
    <property type="evidence" value="ECO:0007669"/>
    <property type="project" value="InterPro"/>
</dbReference>
<dbReference type="Proteomes" id="UP000736672">
    <property type="component" value="Unassembled WGS sequence"/>
</dbReference>
<gene>
    <name evidence="8" type="ORF">B0J15DRAFT_383372</name>
</gene>
<dbReference type="EMBL" id="JAGTJS010000001">
    <property type="protein sequence ID" value="KAH7276197.1"/>
    <property type="molecule type" value="Genomic_DNA"/>
</dbReference>
<comment type="caution">
    <text evidence="8">The sequence shown here is derived from an EMBL/GenBank/DDBJ whole genome shotgun (WGS) entry which is preliminary data.</text>
</comment>
<name>A0A9P9L8L4_FUSSL</name>
<accession>A0A9P9L8L4</accession>
<evidence type="ECO:0000256" key="4">
    <source>
        <dbReference type="ARBA" id="ARBA00037217"/>
    </source>
</evidence>
<organism evidence="8 9">
    <name type="scientific">Fusarium solani</name>
    <name type="common">Filamentous fungus</name>
    <dbReference type="NCBI Taxonomy" id="169388"/>
    <lineage>
        <taxon>Eukaryota</taxon>
        <taxon>Fungi</taxon>
        <taxon>Dikarya</taxon>
        <taxon>Ascomycota</taxon>
        <taxon>Pezizomycotina</taxon>
        <taxon>Sordariomycetes</taxon>
        <taxon>Hypocreomycetidae</taxon>
        <taxon>Hypocreales</taxon>
        <taxon>Nectriaceae</taxon>
        <taxon>Fusarium</taxon>
        <taxon>Fusarium solani species complex</taxon>
    </lineage>
</organism>
<dbReference type="OrthoDB" id="7777654at2759"/>
<comment type="subcellular location">
    <subcellularLocation>
        <location evidence="1">Mitochondrion matrix</location>
    </subcellularLocation>
</comment>
<evidence type="ECO:0000256" key="5">
    <source>
        <dbReference type="ARBA" id="ARBA00038825"/>
    </source>
</evidence>
<evidence type="ECO:0000259" key="7">
    <source>
        <dbReference type="Pfam" id="PF01593"/>
    </source>
</evidence>
<evidence type="ECO:0000256" key="3">
    <source>
        <dbReference type="ARBA" id="ARBA00006046"/>
    </source>
</evidence>
<dbReference type="InterPro" id="IPR018203">
    <property type="entry name" value="GDP_dissociation_inhibitor"/>
</dbReference>
<dbReference type="GO" id="GO:0005759">
    <property type="term" value="C:mitochondrial matrix"/>
    <property type="evidence" value="ECO:0007669"/>
    <property type="project" value="UniProtKB-SubCell"/>
</dbReference>
<proteinExistence type="inferred from homology"/>
<reference evidence="8" key="1">
    <citation type="journal article" date="2021" name="Nat. Commun.">
        <title>Genetic determinants of endophytism in the Arabidopsis root mycobiome.</title>
        <authorList>
            <person name="Mesny F."/>
            <person name="Miyauchi S."/>
            <person name="Thiergart T."/>
            <person name="Pickel B."/>
            <person name="Atanasova L."/>
            <person name="Karlsson M."/>
            <person name="Huettel B."/>
            <person name="Barry K.W."/>
            <person name="Haridas S."/>
            <person name="Chen C."/>
            <person name="Bauer D."/>
            <person name="Andreopoulos W."/>
            <person name="Pangilinan J."/>
            <person name="LaButti K."/>
            <person name="Riley R."/>
            <person name="Lipzen A."/>
            <person name="Clum A."/>
            <person name="Drula E."/>
            <person name="Henrissat B."/>
            <person name="Kohler A."/>
            <person name="Grigoriev I.V."/>
            <person name="Martin F.M."/>
            <person name="Hacquard S."/>
        </authorList>
    </citation>
    <scope>NUCLEOTIDE SEQUENCE</scope>
    <source>
        <strain evidence="8">FSSC 5 MPI-SDFR-AT-0091</strain>
    </source>
</reference>